<name>A0A6L2PJZ7_COPFO</name>
<dbReference type="GO" id="GO:0005739">
    <property type="term" value="C:mitochondrion"/>
    <property type="evidence" value="ECO:0007669"/>
    <property type="project" value="TreeGrafter"/>
</dbReference>
<feature type="domain" description="Thymidylate kinase-like" evidence="4">
    <location>
        <begin position="74"/>
        <end position="255"/>
    </location>
</feature>
<evidence type="ECO:0000259" key="4">
    <source>
        <dbReference type="Pfam" id="PF02223"/>
    </source>
</evidence>
<reference evidence="6" key="1">
    <citation type="submission" date="2020-01" db="EMBL/GenBank/DDBJ databases">
        <title>Draft genome sequence of the Termite Coptotermes fromosanus.</title>
        <authorList>
            <person name="Itakura S."/>
            <person name="Yosikawa Y."/>
            <person name="Umezawa K."/>
        </authorList>
    </citation>
    <scope>NUCLEOTIDE SEQUENCE [LARGE SCALE GENOMIC DNA]</scope>
</reference>
<sequence length="263" mass="29880">MDSKFVQEEDMALSEGNVNFSSIYNSLDAILKVLQGVEFACLPQVERLLEVFRAKYECSDVGNKVEHLHPFIVLEGLDGSGKTTMVKKLTQKLNGQTMSTPPPCLHSLRDQFDGQPTVLRRAYYSLGNYIAAYEVEKLVQSCPVIMDRFWHSTAAFAIADEVRDKNVQLPPKGDPLYEWPRDLLKPDIVLFLDVNETVRNIRHQGRNTTNTEEEQQLAKDVLFRQTTVEAYKSIAGVHVVEIDANHHKAKVMKQIQDAIQHLI</sequence>
<dbReference type="EMBL" id="BLKM01000254">
    <property type="protein sequence ID" value="GFG30808.1"/>
    <property type="molecule type" value="Genomic_DNA"/>
</dbReference>
<gene>
    <name evidence="5" type="ORF">Cfor_10870</name>
</gene>
<dbReference type="GO" id="GO:0004798">
    <property type="term" value="F:dTMP kinase activity"/>
    <property type="evidence" value="ECO:0007669"/>
    <property type="project" value="TreeGrafter"/>
</dbReference>
<dbReference type="PANTHER" id="PTHR10344">
    <property type="entry name" value="THYMIDYLATE KINASE"/>
    <property type="match status" value="1"/>
</dbReference>
<dbReference type="GO" id="GO:0005524">
    <property type="term" value="F:ATP binding"/>
    <property type="evidence" value="ECO:0007669"/>
    <property type="project" value="UniProtKB-KW"/>
</dbReference>
<comment type="similarity">
    <text evidence="1">Belongs to the thymidylate kinase family.</text>
</comment>
<dbReference type="InterPro" id="IPR027417">
    <property type="entry name" value="P-loop_NTPase"/>
</dbReference>
<dbReference type="InParanoid" id="A0A6L2PJZ7"/>
<dbReference type="GO" id="GO:0006227">
    <property type="term" value="P:dUDP biosynthetic process"/>
    <property type="evidence" value="ECO:0007669"/>
    <property type="project" value="TreeGrafter"/>
</dbReference>
<comment type="caution">
    <text evidence="5">The sequence shown here is derived from an EMBL/GenBank/DDBJ whole genome shotgun (WGS) entry which is preliminary data.</text>
</comment>
<organism evidence="5 6">
    <name type="scientific">Coptotermes formosanus</name>
    <name type="common">Formosan subterranean termite</name>
    <dbReference type="NCBI Taxonomy" id="36987"/>
    <lineage>
        <taxon>Eukaryota</taxon>
        <taxon>Metazoa</taxon>
        <taxon>Ecdysozoa</taxon>
        <taxon>Arthropoda</taxon>
        <taxon>Hexapoda</taxon>
        <taxon>Insecta</taxon>
        <taxon>Pterygota</taxon>
        <taxon>Neoptera</taxon>
        <taxon>Polyneoptera</taxon>
        <taxon>Dictyoptera</taxon>
        <taxon>Blattodea</taxon>
        <taxon>Blattoidea</taxon>
        <taxon>Termitoidae</taxon>
        <taxon>Rhinotermitidae</taxon>
        <taxon>Coptotermes</taxon>
    </lineage>
</organism>
<evidence type="ECO:0000256" key="3">
    <source>
        <dbReference type="ARBA" id="ARBA00022840"/>
    </source>
</evidence>
<dbReference type="Gene3D" id="3.40.50.300">
    <property type="entry name" value="P-loop containing nucleotide triphosphate hydrolases"/>
    <property type="match status" value="1"/>
</dbReference>
<keyword evidence="2" id="KW-0547">Nucleotide-binding</keyword>
<dbReference type="GO" id="GO:0006235">
    <property type="term" value="P:dTTP biosynthetic process"/>
    <property type="evidence" value="ECO:0007669"/>
    <property type="project" value="TreeGrafter"/>
</dbReference>
<keyword evidence="3" id="KW-0067">ATP-binding</keyword>
<dbReference type="GO" id="GO:0004550">
    <property type="term" value="F:nucleoside diphosphate kinase activity"/>
    <property type="evidence" value="ECO:0007669"/>
    <property type="project" value="TreeGrafter"/>
</dbReference>
<dbReference type="GO" id="GO:0006233">
    <property type="term" value="P:dTDP biosynthetic process"/>
    <property type="evidence" value="ECO:0007669"/>
    <property type="project" value="TreeGrafter"/>
</dbReference>
<accession>A0A6L2PJZ7</accession>
<protein>
    <recommendedName>
        <fullName evidence="4">Thymidylate kinase-like domain-containing protein</fullName>
    </recommendedName>
</protein>
<evidence type="ECO:0000256" key="1">
    <source>
        <dbReference type="ARBA" id="ARBA00009776"/>
    </source>
</evidence>
<dbReference type="AlphaFoldDB" id="A0A6L2PJZ7"/>
<evidence type="ECO:0000256" key="2">
    <source>
        <dbReference type="ARBA" id="ARBA00022741"/>
    </source>
</evidence>
<evidence type="ECO:0000313" key="5">
    <source>
        <dbReference type="EMBL" id="GFG30808.1"/>
    </source>
</evidence>
<dbReference type="Pfam" id="PF02223">
    <property type="entry name" value="Thymidylate_kin"/>
    <property type="match status" value="1"/>
</dbReference>
<evidence type="ECO:0000313" key="6">
    <source>
        <dbReference type="Proteomes" id="UP000502823"/>
    </source>
</evidence>
<keyword evidence="6" id="KW-1185">Reference proteome</keyword>
<dbReference type="OrthoDB" id="425602at2759"/>
<proteinExistence type="inferred from homology"/>
<dbReference type="SUPFAM" id="SSF52540">
    <property type="entry name" value="P-loop containing nucleoside triphosphate hydrolases"/>
    <property type="match status" value="1"/>
</dbReference>
<dbReference type="Proteomes" id="UP000502823">
    <property type="component" value="Unassembled WGS sequence"/>
</dbReference>
<dbReference type="PANTHER" id="PTHR10344:SF4">
    <property type="entry name" value="UMP-CMP KINASE 2, MITOCHONDRIAL"/>
    <property type="match status" value="1"/>
</dbReference>
<dbReference type="InterPro" id="IPR039430">
    <property type="entry name" value="Thymidylate_kin-like_dom"/>
</dbReference>